<dbReference type="Proteomes" id="UP000190121">
    <property type="component" value="Unassembled WGS sequence"/>
</dbReference>
<keyword evidence="3" id="KW-1185">Reference proteome</keyword>
<keyword evidence="1" id="KW-1133">Transmembrane helix</keyword>
<keyword evidence="1" id="KW-0812">Transmembrane</keyword>
<dbReference type="AlphaFoldDB" id="A0A1T4PDE0"/>
<dbReference type="EMBL" id="FUXE01000015">
    <property type="protein sequence ID" value="SJZ89226.1"/>
    <property type="molecule type" value="Genomic_DNA"/>
</dbReference>
<evidence type="ECO:0000256" key="1">
    <source>
        <dbReference type="SAM" id="Phobius"/>
    </source>
</evidence>
<organism evidence="2 3">
    <name type="scientific">Porphyromonas circumdentaria</name>
    <dbReference type="NCBI Taxonomy" id="29524"/>
    <lineage>
        <taxon>Bacteria</taxon>
        <taxon>Pseudomonadati</taxon>
        <taxon>Bacteroidota</taxon>
        <taxon>Bacteroidia</taxon>
        <taxon>Bacteroidales</taxon>
        <taxon>Porphyromonadaceae</taxon>
        <taxon>Porphyromonas</taxon>
    </lineage>
</organism>
<evidence type="ECO:0000313" key="3">
    <source>
        <dbReference type="Proteomes" id="UP000190121"/>
    </source>
</evidence>
<sequence length="412" mass="47915">MNITKRREPNYPEKHWGYTLSNRLFSSSFLSFLSQSSLIAIAFSLFACSSTPPREAVLQLHWEGAARDTTTLVVHMTDSLEKVSVDTLCLTGKSGKETLYFPLTSTAKAFLYPTTGEWAFAVQLAPRREVRVELDFASPRLHTSRGYPEAELRRQFVRKEKKTLQELDRIDLRLREQGATMKKNERSLLVQEGRRLERFIQTQAAHFIVANKEKEGIAALAEEYFASFEGALAFLKIYPEEQLPMELLRLSNYIAYWKSRGADTLWRIKEYFPMPQSLRKEWEEKGTAERYLLIAMTDSLWGNEHLQGMYQALRADTLSQSLRILTLIPSRTDTLVRADTTHRKVVWQDSLARSTHYYTEYPSPLLFRYISRHLGVQEMPYFVVITKENRILYRGNKLTPALDSVRKKQTYR</sequence>
<dbReference type="STRING" id="29524.SAMN02745171_01413"/>
<gene>
    <name evidence="2" type="ORF">SAMN02745171_01413</name>
</gene>
<dbReference type="OrthoDB" id="9933692at2"/>
<name>A0A1T4PDE0_9PORP</name>
<keyword evidence="1" id="KW-0472">Membrane</keyword>
<dbReference type="RefSeq" id="WP_143742640.1">
    <property type="nucleotide sequence ID" value="NZ_FUXE01000015.1"/>
</dbReference>
<accession>A0A1T4PDE0</accession>
<reference evidence="3" key="1">
    <citation type="submission" date="2017-02" db="EMBL/GenBank/DDBJ databases">
        <authorList>
            <person name="Varghese N."/>
            <person name="Submissions S."/>
        </authorList>
    </citation>
    <scope>NUCLEOTIDE SEQUENCE [LARGE SCALE GENOMIC DNA]</scope>
    <source>
        <strain evidence="3">ATCC 51356</strain>
    </source>
</reference>
<protein>
    <submittedName>
        <fullName evidence="2">Uncharacterized protein</fullName>
    </submittedName>
</protein>
<evidence type="ECO:0000313" key="2">
    <source>
        <dbReference type="EMBL" id="SJZ89226.1"/>
    </source>
</evidence>
<feature type="transmembrane region" description="Helical" evidence="1">
    <location>
        <begin position="24"/>
        <end position="47"/>
    </location>
</feature>
<proteinExistence type="predicted"/>